<evidence type="ECO:0000256" key="1">
    <source>
        <dbReference type="SAM" id="MobiDB-lite"/>
    </source>
</evidence>
<proteinExistence type="predicted"/>
<dbReference type="HOGENOM" id="CLU_3314410_0_0_10"/>
<name>L1NAB3_9PORP</name>
<comment type="caution">
    <text evidence="2">The sequence shown here is derived from an EMBL/GenBank/DDBJ whole genome shotgun (WGS) entry which is preliminary data.</text>
</comment>
<protein>
    <submittedName>
        <fullName evidence="2">Uncharacterized protein</fullName>
    </submittedName>
</protein>
<dbReference type="AlphaFoldDB" id="L1NAB3"/>
<feature type="region of interest" description="Disordered" evidence="1">
    <location>
        <begin position="1"/>
        <end position="28"/>
    </location>
</feature>
<evidence type="ECO:0000313" key="2">
    <source>
        <dbReference type="EMBL" id="EKY00220.1"/>
    </source>
</evidence>
<evidence type="ECO:0000313" key="3">
    <source>
        <dbReference type="Proteomes" id="UP000010408"/>
    </source>
</evidence>
<dbReference type="Proteomes" id="UP000010408">
    <property type="component" value="Unassembled WGS sequence"/>
</dbReference>
<organism evidence="2 3">
    <name type="scientific">Porphyromonas catoniae F0037</name>
    <dbReference type="NCBI Taxonomy" id="1127696"/>
    <lineage>
        <taxon>Bacteria</taxon>
        <taxon>Pseudomonadati</taxon>
        <taxon>Bacteroidota</taxon>
        <taxon>Bacteroidia</taxon>
        <taxon>Bacteroidales</taxon>
        <taxon>Porphyromonadaceae</taxon>
        <taxon>Porphyromonas</taxon>
    </lineage>
</organism>
<gene>
    <name evidence="2" type="ORF">HMPREF9134_01551</name>
</gene>
<reference evidence="2 3" key="1">
    <citation type="submission" date="2012-05" db="EMBL/GenBank/DDBJ databases">
        <authorList>
            <person name="Weinstock G."/>
            <person name="Sodergren E."/>
            <person name="Lobos E.A."/>
            <person name="Fulton L."/>
            <person name="Fulton R."/>
            <person name="Courtney L."/>
            <person name="Fronick C."/>
            <person name="O'Laughlin M."/>
            <person name="Godfrey J."/>
            <person name="Wilson R.M."/>
            <person name="Miner T."/>
            <person name="Farmer C."/>
            <person name="Delehaunty K."/>
            <person name="Cordes M."/>
            <person name="Minx P."/>
            <person name="Tomlinson C."/>
            <person name="Chen J."/>
            <person name="Wollam A."/>
            <person name="Pepin K.H."/>
            <person name="Bhonagiri V."/>
            <person name="Zhang X."/>
            <person name="Suruliraj S."/>
            <person name="Warren W."/>
            <person name="Mitreva M."/>
            <person name="Mardis E.R."/>
            <person name="Wilson R.K."/>
        </authorList>
    </citation>
    <scope>NUCLEOTIDE SEQUENCE [LARGE SCALE GENOMIC DNA]</scope>
    <source>
        <strain evidence="2 3">F0037</strain>
    </source>
</reference>
<sequence length="39" mass="4208">MMQEGARWIGIRKDSVGTKEKRTCTGGTGTLRVGRLSLG</sequence>
<accession>L1NAB3</accession>
<feature type="compositionally biased region" description="Basic and acidic residues" evidence="1">
    <location>
        <begin position="11"/>
        <end position="23"/>
    </location>
</feature>
<dbReference type="EMBL" id="AMEQ01000040">
    <property type="protein sequence ID" value="EKY00220.1"/>
    <property type="molecule type" value="Genomic_DNA"/>
</dbReference>